<reference evidence="2" key="1">
    <citation type="journal article" date="2019" name="PLoS Negl. Trop. Dis.">
        <title>Revisiting the worldwide diversity of Leptospira species in the environment.</title>
        <authorList>
            <person name="Vincent A.T."/>
            <person name="Schiettekatte O."/>
            <person name="Bourhy P."/>
            <person name="Veyrier F.J."/>
            <person name="Picardeau M."/>
        </authorList>
    </citation>
    <scope>NUCLEOTIDE SEQUENCE [LARGE SCALE GENOMIC DNA]</scope>
    <source>
        <strain evidence="2">201800265</strain>
    </source>
</reference>
<organism evidence="2 3">
    <name type="scientific">Leptospira koniambonensis</name>
    <dbReference type="NCBI Taxonomy" id="2484950"/>
    <lineage>
        <taxon>Bacteria</taxon>
        <taxon>Pseudomonadati</taxon>
        <taxon>Spirochaetota</taxon>
        <taxon>Spirochaetia</taxon>
        <taxon>Leptospirales</taxon>
        <taxon>Leptospiraceae</taxon>
        <taxon>Leptospira</taxon>
    </lineage>
</organism>
<proteinExistence type="predicted"/>
<dbReference type="InterPro" id="IPR005135">
    <property type="entry name" value="Endo/exonuclease/phosphatase"/>
</dbReference>
<evidence type="ECO:0000313" key="2">
    <source>
        <dbReference type="EMBL" id="TGL36595.1"/>
    </source>
</evidence>
<dbReference type="Pfam" id="PF03372">
    <property type="entry name" value="Exo_endo_phos"/>
    <property type="match status" value="1"/>
</dbReference>
<evidence type="ECO:0000259" key="1">
    <source>
        <dbReference type="Pfam" id="PF03372"/>
    </source>
</evidence>
<dbReference type="GO" id="GO:0003824">
    <property type="term" value="F:catalytic activity"/>
    <property type="evidence" value="ECO:0007669"/>
    <property type="project" value="InterPro"/>
</dbReference>
<gene>
    <name evidence="2" type="ORF">EHQ52_01585</name>
</gene>
<comment type="caution">
    <text evidence="2">The sequence shown here is derived from an EMBL/GenBank/DDBJ whole genome shotgun (WGS) entry which is preliminary data.</text>
</comment>
<protein>
    <recommendedName>
        <fullName evidence="1">Endonuclease/exonuclease/phosphatase domain-containing protein</fullName>
    </recommendedName>
</protein>
<dbReference type="InterPro" id="IPR036691">
    <property type="entry name" value="Endo/exonu/phosph_ase_sf"/>
</dbReference>
<dbReference type="OrthoDB" id="9802724at2"/>
<dbReference type="EMBL" id="RQFY01000001">
    <property type="protein sequence ID" value="TGL36595.1"/>
    <property type="molecule type" value="Genomic_DNA"/>
</dbReference>
<keyword evidence="3" id="KW-1185">Reference proteome</keyword>
<dbReference type="Proteomes" id="UP000297871">
    <property type="component" value="Unassembled WGS sequence"/>
</dbReference>
<dbReference type="RefSeq" id="WP_135613539.1">
    <property type="nucleotide sequence ID" value="NZ_RQFY01000001.1"/>
</dbReference>
<accession>A0A4R9JDL5</accession>
<name>A0A4R9JDL5_9LEPT</name>
<dbReference type="SUPFAM" id="SSF56219">
    <property type="entry name" value="DNase I-like"/>
    <property type="match status" value="1"/>
</dbReference>
<dbReference type="Gene3D" id="3.60.10.10">
    <property type="entry name" value="Endonuclease/exonuclease/phosphatase"/>
    <property type="match status" value="1"/>
</dbReference>
<dbReference type="AlphaFoldDB" id="A0A4R9JDL5"/>
<evidence type="ECO:0000313" key="3">
    <source>
        <dbReference type="Proteomes" id="UP000297871"/>
    </source>
</evidence>
<sequence>MAKVFFWNLKRLGAATEDIIQDKIKARTEENTPDIVFLCELSTKATFPDPQNLTYRKESAYQLCYGCYKNSDKSKGILQKYTPIATDGYKSAGYKGGNDFTDLADRAVAYYGVVDKAHLYTFHAPSRHDDVRAMAFLAASLNKLHSRAPWVLIGDFNIDPNLLAKAPVGINLADLILHTREATHERGGILDYVLTNIDKESIKLEVRGRFTRELEGLTDHIPILVEWPI</sequence>
<feature type="domain" description="Endonuclease/exonuclease/phosphatase" evidence="1">
    <location>
        <begin position="29"/>
        <end position="196"/>
    </location>
</feature>